<keyword evidence="3" id="KW-0067">ATP-binding</keyword>
<evidence type="ECO:0000256" key="5">
    <source>
        <dbReference type="SAM" id="MobiDB-lite"/>
    </source>
</evidence>
<proteinExistence type="predicted"/>
<dbReference type="GO" id="GO:0006412">
    <property type="term" value="P:translation"/>
    <property type="evidence" value="ECO:0007669"/>
    <property type="project" value="UniProtKB-KW"/>
</dbReference>
<dbReference type="GO" id="GO:0005524">
    <property type="term" value="F:ATP binding"/>
    <property type="evidence" value="ECO:0007669"/>
    <property type="project" value="UniProtKB-KW"/>
</dbReference>
<evidence type="ECO:0000256" key="1">
    <source>
        <dbReference type="ARBA" id="ARBA00022598"/>
    </source>
</evidence>
<name>A0A183HGD5_9BILA</name>
<dbReference type="Proteomes" id="UP000267606">
    <property type="component" value="Unassembled WGS sequence"/>
</dbReference>
<reference evidence="8" key="1">
    <citation type="submission" date="2016-06" db="UniProtKB">
        <authorList>
            <consortium name="WormBaseParasite"/>
        </authorList>
    </citation>
    <scope>IDENTIFICATION</scope>
</reference>
<gene>
    <name evidence="6" type="ORF">OFLC_LOCUS6547</name>
</gene>
<evidence type="ECO:0000256" key="2">
    <source>
        <dbReference type="ARBA" id="ARBA00022741"/>
    </source>
</evidence>
<feature type="compositionally biased region" description="Basic and acidic residues" evidence="5">
    <location>
        <begin position="49"/>
        <end position="61"/>
    </location>
</feature>
<organism evidence="8">
    <name type="scientific">Onchocerca flexuosa</name>
    <dbReference type="NCBI Taxonomy" id="387005"/>
    <lineage>
        <taxon>Eukaryota</taxon>
        <taxon>Metazoa</taxon>
        <taxon>Ecdysozoa</taxon>
        <taxon>Nematoda</taxon>
        <taxon>Chromadorea</taxon>
        <taxon>Rhabditida</taxon>
        <taxon>Spirurina</taxon>
        <taxon>Spiruromorpha</taxon>
        <taxon>Filarioidea</taxon>
        <taxon>Onchocercidae</taxon>
        <taxon>Onchocerca</taxon>
    </lineage>
</organism>
<evidence type="ECO:0000313" key="7">
    <source>
        <dbReference type="Proteomes" id="UP000267606"/>
    </source>
</evidence>
<evidence type="ECO:0000256" key="4">
    <source>
        <dbReference type="ARBA" id="ARBA00022917"/>
    </source>
</evidence>
<keyword evidence="2" id="KW-0547">Nucleotide-binding</keyword>
<dbReference type="WBParaSite" id="OFLC_0000654601-mRNA-1">
    <property type="protein sequence ID" value="OFLC_0000654601-mRNA-1"/>
    <property type="gene ID" value="OFLC_0000654601"/>
</dbReference>
<accession>A0A183HGD5</accession>
<evidence type="ECO:0000313" key="6">
    <source>
        <dbReference type="EMBL" id="VDO46900.1"/>
    </source>
</evidence>
<keyword evidence="7" id="KW-1185">Reference proteome</keyword>
<dbReference type="Gene3D" id="3.30.1360.30">
    <property type="entry name" value="GAD-like domain"/>
    <property type="match status" value="1"/>
</dbReference>
<reference evidence="6 7" key="2">
    <citation type="submission" date="2018-11" db="EMBL/GenBank/DDBJ databases">
        <authorList>
            <consortium name="Pathogen Informatics"/>
        </authorList>
    </citation>
    <scope>NUCLEOTIDE SEQUENCE [LARGE SCALE GENOMIC DNA]</scope>
</reference>
<dbReference type="GO" id="GO:0004812">
    <property type="term" value="F:aminoacyl-tRNA ligase activity"/>
    <property type="evidence" value="ECO:0007669"/>
    <property type="project" value="InterPro"/>
</dbReference>
<keyword evidence="1" id="KW-0436">Ligase</keyword>
<evidence type="ECO:0000256" key="3">
    <source>
        <dbReference type="ARBA" id="ARBA00022840"/>
    </source>
</evidence>
<sequence>MFKYGSDKLDLRDPLSISDVAEAFRDSKFNIFQSNIERGTIEPFPLPKQRSDTKNIPEPHHGPLCTRLAPMQLIKSGESNLRPRAVVNVFFKNDLSEK</sequence>
<dbReference type="InterPro" id="IPR004115">
    <property type="entry name" value="GAD-like_sf"/>
</dbReference>
<keyword evidence="4" id="KW-0648">Protein biosynthesis</keyword>
<dbReference type="GO" id="GO:0005737">
    <property type="term" value="C:cytoplasm"/>
    <property type="evidence" value="ECO:0007669"/>
    <property type="project" value="InterPro"/>
</dbReference>
<evidence type="ECO:0000313" key="8">
    <source>
        <dbReference type="WBParaSite" id="OFLC_0000654601-mRNA-1"/>
    </source>
</evidence>
<dbReference type="AlphaFoldDB" id="A0A183HGD5"/>
<protein>
    <submittedName>
        <fullName evidence="6 8">Uncharacterized protein</fullName>
    </submittedName>
</protein>
<feature type="region of interest" description="Disordered" evidence="5">
    <location>
        <begin position="41"/>
        <end position="63"/>
    </location>
</feature>
<dbReference type="EMBL" id="UZAJ01006290">
    <property type="protein sequence ID" value="VDO46900.1"/>
    <property type="molecule type" value="Genomic_DNA"/>
</dbReference>